<dbReference type="Gene3D" id="3.10.129.10">
    <property type="entry name" value="Hotdog Thioesterase"/>
    <property type="match status" value="4"/>
</dbReference>
<dbReference type="Pfam" id="PF07977">
    <property type="entry name" value="FabA"/>
    <property type="match status" value="2"/>
</dbReference>
<protein>
    <submittedName>
        <fullName evidence="2">FabA-like protein</fullName>
    </submittedName>
</protein>
<feature type="region of interest" description="Disordered" evidence="1">
    <location>
        <begin position="814"/>
        <end position="860"/>
    </location>
</feature>
<dbReference type="RefSeq" id="WP_068008920.1">
    <property type="nucleotide sequence ID" value="NZ_QQBC01000005.1"/>
</dbReference>
<keyword evidence="3" id="KW-1185">Reference proteome</keyword>
<dbReference type="Proteomes" id="UP000254869">
    <property type="component" value="Unassembled WGS sequence"/>
</dbReference>
<organism evidence="2 3">
    <name type="scientific">Nocardia pseudobrasiliensis</name>
    <dbReference type="NCBI Taxonomy" id="45979"/>
    <lineage>
        <taxon>Bacteria</taxon>
        <taxon>Bacillati</taxon>
        <taxon>Actinomycetota</taxon>
        <taxon>Actinomycetes</taxon>
        <taxon>Mycobacteriales</taxon>
        <taxon>Nocardiaceae</taxon>
        <taxon>Nocardia</taxon>
    </lineage>
</organism>
<evidence type="ECO:0000256" key="1">
    <source>
        <dbReference type="SAM" id="MobiDB-lite"/>
    </source>
</evidence>
<dbReference type="STRING" id="1210086.GCA_001613105_07719"/>
<dbReference type="EMBL" id="QQBC01000005">
    <property type="protein sequence ID" value="RDI66152.1"/>
    <property type="molecule type" value="Genomic_DNA"/>
</dbReference>
<dbReference type="SUPFAM" id="SSF54637">
    <property type="entry name" value="Thioesterase/thiol ester dehydrase-isomerase"/>
    <property type="match status" value="4"/>
</dbReference>
<sequence>MLDEGLITTAVGDRPLVAAQLAMQRRLLEQLDRVAGRSSAKSDDVQSPDSPLYRFVSRVLEIHGEPGRFEPPASITAEYDIPEHAWYTLDGVVPAGVVIETTQCVLALLEHLGVKVGTGQVYRLLSADPVFHDRLPREGQKIVFRAEATGFEARGDGLLVHFTFECHVDGVLVMEMTDACAGYGMPAELLSGRAELADTRGQHRRDRRAPTKFKPLERTDRVNLTAEDIDLLTRGELAAVFGRYWDQRADGCNRSIRLATGGIRMIDEVTTIDRFGGSRGFGELIATRAVDANGWYFHGALGSAMPATLLVAGATQLLQVYLMYSGLHLVFPDGEFQPAFDIPARVEILEQVTAQTRAITYRADITDSALLPRPNVVADLTVYADGRPVLRITDLAVQAREKPGTPIGPGADGVMPFLGRRNHAGEATHSNEFHLALAGDGKFAAAMGSELSAATGVGNRVPRTPGGDYQRFDRIQQFRGTPGVFDDDALLVTEYDSDPEWWYYHDNGSTTMPNFIYQEIALQSSLLLGYLLGGPLLFPEDDLFVRNLDGYATLTRPVDLRGKTIRHETVLKTHLPGSGVLLQRFGFRLFTDGELFYEGQTMYGYFPGEWLKHQRGMDGGKYRPSWLEENPNPPGAHSLSIRSDDRWRQPQPGTGLRLADGRLRLVDEVTVAPDGGVFGKGYVHGVRAVDPSDWYFDVHNDLDKVMPGTLGIESLVQALQIFVLDAGLAADMGPVRFEAPVGVQVRWTYRGQVEIHDKQMSFDLSVKEIRREPGRLLVVADANVWKPGLRIYEVSDVAVEVRPSGQGLEEAACVTTQGPRSGDVQHSPSGQGLEEAACVTTQGPRSGEGQHSASGEVVSS</sequence>
<proteinExistence type="predicted"/>
<reference evidence="2 3" key="1">
    <citation type="submission" date="2018-07" db="EMBL/GenBank/DDBJ databases">
        <title>Genomic Encyclopedia of Type Strains, Phase IV (KMG-IV): sequencing the most valuable type-strain genomes for metagenomic binning, comparative biology and taxonomic classification.</title>
        <authorList>
            <person name="Goeker M."/>
        </authorList>
    </citation>
    <scope>NUCLEOTIDE SEQUENCE [LARGE SCALE GENOMIC DNA]</scope>
    <source>
        <strain evidence="2 3">DSM 44290</strain>
    </source>
</reference>
<evidence type="ECO:0000313" key="2">
    <source>
        <dbReference type="EMBL" id="RDI66152.1"/>
    </source>
</evidence>
<feature type="compositionally biased region" description="Polar residues" evidence="1">
    <location>
        <begin position="839"/>
        <end position="860"/>
    </location>
</feature>
<feature type="region of interest" description="Disordered" evidence="1">
    <location>
        <begin position="622"/>
        <end position="654"/>
    </location>
</feature>
<dbReference type="AlphaFoldDB" id="A0A370I603"/>
<comment type="caution">
    <text evidence="2">The sequence shown here is derived from an EMBL/GenBank/DDBJ whole genome shotgun (WGS) entry which is preliminary data.</text>
</comment>
<dbReference type="InterPro" id="IPR029069">
    <property type="entry name" value="HotDog_dom_sf"/>
</dbReference>
<feature type="compositionally biased region" description="Polar residues" evidence="1">
    <location>
        <begin position="814"/>
        <end position="830"/>
    </location>
</feature>
<evidence type="ECO:0000313" key="3">
    <source>
        <dbReference type="Proteomes" id="UP000254869"/>
    </source>
</evidence>
<dbReference type="InterPro" id="IPR013114">
    <property type="entry name" value="FabA_FabZ"/>
</dbReference>
<dbReference type="GO" id="GO:0006633">
    <property type="term" value="P:fatty acid biosynthetic process"/>
    <property type="evidence" value="ECO:0007669"/>
    <property type="project" value="UniProtKB-UniPathway"/>
</dbReference>
<gene>
    <name evidence="2" type="ORF">DFR76_105475</name>
</gene>
<dbReference type="UniPathway" id="UPA00094"/>
<accession>A0A370I603</accession>
<name>A0A370I603_9NOCA</name>